<dbReference type="STRING" id="13333.U5D0N5"/>
<protein>
    <recommendedName>
        <fullName evidence="3">Regulatory protein RecX</fullName>
    </recommendedName>
</protein>
<dbReference type="InterPro" id="IPR003783">
    <property type="entry name" value="Regulatory_RecX"/>
</dbReference>
<evidence type="ECO:0000313" key="8">
    <source>
        <dbReference type="Proteomes" id="UP000017836"/>
    </source>
</evidence>
<dbReference type="HOGENOM" id="CLU_075950_0_0_1"/>
<comment type="subcellular location">
    <subcellularLocation>
        <location evidence="1">Cytoplasm</location>
    </subcellularLocation>
</comment>
<proteinExistence type="inferred from homology"/>
<dbReference type="AlphaFoldDB" id="U5D0N5"/>
<evidence type="ECO:0000259" key="6">
    <source>
        <dbReference type="Pfam" id="PF02631"/>
    </source>
</evidence>
<dbReference type="InterPro" id="IPR036388">
    <property type="entry name" value="WH-like_DNA-bd_sf"/>
</dbReference>
<organism evidence="7 8">
    <name type="scientific">Amborella trichopoda</name>
    <dbReference type="NCBI Taxonomy" id="13333"/>
    <lineage>
        <taxon>Eukaryota</taxon>
        <taxon>Viridiplantae</taxon>
        <taxon>Streptophyta</taxon>
        <taxon>Embryophyta</taxon>
        <taxon>Tracheophyta</taxon>
        <taxon>Spermatophyta</taxon>
        <taxon>Magnoliopsida</taxon>
        <taxon>Amborellales</taxon>
        <taxon>Amborellaceae</taxon>
        <taxon>Amborella</taxon>
    </lineage>
</organism>
<dbReference type="InterPro" id="IPR053924">
    <property type="entry name" value="RecX_HTH_2nd"/>
</dbReference>
<evidence type="ECO:0000256" key="3">
    <source>
        <dbReference type="ARBA" id="ARBA00018111"/>
    </source>
</evidence>
<evidence type="ECO:0000256" key="2">
    <source>
        <dbReference type="ARBA" id="ARBA00009695"/>
    </source>
</evidence>
<accession>U5D0N5</accession>
<dbReference type="Gramene" id="ERN19161">
    <property type="protein sequence ID" value="ERN19161"/>
    <property type="gene ID" value="AMTR_s00061p00166800"/>
</dbReference>
<evidence type="ECO:0000256" key="4">
    <source>
        <dbReference type="ARBA" id="ARBA00022490"/>
    </source>
</evidence>
<evidence type="ECO:0000256" key="1">
    <source>
        <dbReference type="ARBA" id="ARBA00004496"/>
    </source>
</evidence>
<dbReference type="GO" id="GO:0006282">
    <property type="term" value="P:regulation of DNA repair"/>
    <property type="evidence" value="ECO:0007669"/>
    <property type="project" value="InterPro"/>
</dbReference>
<sequence>MAPLLGNFSFQACSKLQSHQLFFPLLLQAKKICCCRAYGTNGPVRYIPDKYSHREQPSKMEISHHEEEIFKTKNSHYEDEMSNHMRASKEISEDHPSNSTFLNHMASQDKEAMHKGSNGVENPITTDKATNVEMRYQAQFLTPKSVLYSKTNANEDGAQDKIFKLEVDDTFGDGDDDLNVMEDLEDELPSDEFQVPNNDKLGESETTSVTTDLQDARNVAIEVLALRSHTIAELTKKLRGKKIPLKLINSVIADFAERGLLNDYSYAETFSRSRWLSMSWGPRRIRQTLLQKGVSRIVADKAINHVFNGDSEEKDLCQGISKYSLDHLLASTSKQWLKGNSVPLETRKMRIVRWLQYRGFDWGVTNFILKQLESKYPS</sequence>
<dbReference type="PANTHER" id="PTHR33602:SF1">
    <property type="entry name" value="REGULATORY PROTEIN RECX FAMILY PROTEIN"/>
    <property type="match status" value="1"/>
</dbReference>
<evidence type="ECO:0000313" key="7">
    <source>
        <dbReference type="EMBL" id="ERN19161.1"/>
    </source>
</evidence>
<dbReference type="Proteomes" id="UP000017836">
    <property type="component" value="Unassembled WGS sequence"/>
</dbReference>
<dbReference type="HAMAP" id="MF_01114">
    <property type="entry name" value="RecX"/>
    <property type="match status" value="1"/>
</dbReference>
<name>U5D0N5_AMBTC</name>
<keyword evidence="4" id="KW-0963">Cytoplasm</keyword>
<dbReference type="eggNOG" id="KOG0017">
    <property type="taxonomic scope" value="Eukaryota"/>
</dbReference>
<dbReference type="GO" id="GO:0005737">
    <property type="term" value="C:cytoplasm"/>
    <property type="evidence" value="ECO:0007669"/>
    <property type="project" value="UniProtKB-SubCell"/>
</dbReference>
<feature type="region of interest" description="Disordered" evidence="5">
    <location>
        <begin position="190"/>
        <end position="209"/>
    </location>
</feature>
<dbReference type="EMBL" id="KI392075">
    <property type="protein sequence ID" value="ERN19161.1"/>
    <property type="molecule type" value="Genomic_DNA"/>
</dbReference>
<dbReference type="PANTHER" id="PTHR33602">
    <property type="entry name" value="REGULATORY PROTEIN RECX FAMILY PROTEIN"/>
    <property type="match status" value="1"/>
</dbReference>
<feature type="domain" description="RecX second three-helical" evidence="6">
    <location>
        <begin position="262"/>
        <end position="302"/>
    </location>
</feature>
<dbReference type="Pfam" id="PF02631">
    <property type="entry name" value="RecX_HTH2"/>
    <property type="match status" value="1"/>
</dbReference>
<evidence type="ECO:0000256" key="5">
    <source>
        <dbReference type="SAM" id="MobiDB-lite"/>
    </source>
</evidence>
<dbReference type="Gene3D" id="1.10.10.10">
    <property type="entry name" value="Winged helix-like DNA-binding domain superfamily/Winged helix DNA-binding domain"/>
    <property type="match status" value="2"/>
</dbReference>
<keyword evidence="8" id="KW-1185">Reference proteome</keyword>
<gene>
    <name evidence="7" type="ORF">AMTR_s00061p00166800</name>
</gene>
<comment type="similarity">
    <text evidence="2">Belongs to the RecX family.</text>
</comment>
<reference evidence="8" key="1">
    <citation type="journal article" date="2013" name="Science">
        <title>The Amborella genome and the evolution of flowering plants.</title>
        <authorList>
            <consortium name="Amborella Genome Project"/>
        </authorList>
    </citation>
    <scope>NUCLEOTIDE SEQUENCE [LARGE SCALE GENOMIC DNA]</scope>
</reference>